<dbReference type="GO" id="GO:0005975">
    <property type="term" value="P:carbohydrate metabolic process"/>
    <property type="evidence" value="ECO:0007669"/>
    <property type="project" value="InterPro"/>
</dbReference>
<dbReference type="InterPro" id="IPR004276">
    <property type="entry name" value="GlycoTrans_28_N"/>
</dbReference>
<organism evidence="2 3">
    <name type="scientific">Haematococcus lacustris</name>
    <name type="common">Green alga</name>
    <name type="synonym">Haematococcus pluvialis</name>
    <dbReference type="NCBI Taxonomy" id="44745"/>
    <lineage>
        <taxon>Eukaryota</taxon>
        <taxon>Viridiplantae</taxon>
        <taxon>Chlorophyta</taxon>
        <taxon>core chlorophytes</taxon>
        <taxon>Chlorophyceae</taxon>
        <taxon>CS clade</taxon>
        <taxon>Chlamydomonadales</taxon>
        <taxon>Haematococcaceae</taxon>
        <taxon>Haematococcus</taxon>
    </lineage>
</organism>
<dbReference type="InterPro" id="IPR050426">
    <property type="entry name" value="Glycosyltransferase_28"/>
</dbReference>
<dbReference type="Proteomes" id="UP000485058">
    <property type="component" value="Unassembled WGS sequence"/>
</dbReference>
<dbReference type="GO" id="GO:0016758">
    <property type="term" value="F:hexosyltransferase activity"/>
    <property type="evidence" value="ECO:0007669"/>
    <property type="project" value="InterPro"/>
</dbReference>
<protein>
    <submittedName>
        <fullName evidence="2">Glyco_transf_28 domain-containing protein</fullName>
    </submittedName>
</protein>
<keyword evidence="3" id="KW-1185">Reference proteome</keyword>
<accession>A0A699Z2Y4</accession>
<dbReference type="Gene3D" id="3.40.50.2000">
    <property type="entry name" value="Glycogen Phosphorylase B"/>
    <property type="match status" value="1"/>
</dbReference>
<dbReference type="Pfam" id="PF03033">
    <property type="entry name" value="Glyco_transf_28"/>
    <property type="match status" value="1"/>
</dbReference>
<proteinExistence type="predicted"/>
<feature type="non-terminal residue" evidence="2">
    <location>
        <position position="214"/>
    </location>
</feature>
<reference evidence="2 3" key="1">
    <citation type="submission" date="2020-02" db="EMBL/GenBank/DDBJ databases">
        <title>Draft genome sequence of Haematococcus lacustris strain NIES-144.</title>
        <authorList>
            <person name="Morimoto D."/>
            <person name="Nakagawa S."/>
            <person name="Yoshida T."/>
            <person name="Sawayama S."/>
        </authorList>
    </citation>
    <scope>NUCLEOTIDE SEQUENCE [LARGE SCALE GENOMIC DNA]</scope>
    <source>
        <strain evidence="2 3">NIES-144</strain>
    </source>
</reference>
<gene>
    <name evidence="2" type="ORF">HaLaN_09223</name>
</gene>
<dbReference type="PANTHER" id="PTHR48050:SF13">
    <property type="entry name" value="STEROL 3-BETA-GLUCOSYLTRANSFERASE UGT80A2"/>
    <property type="match status" value="1"/>
</dbReference>
<name>A0A699Z2Y4_HAELA</name>
<sequence>MSVPVGSGGCLAGCMQFITGFGLEFYPLGGDPKVLSEYVVKHRGILPGWDISEAVQQREQVRQILYSTYGACTLPDPLHPDKPMTADAIVANPPAYGHTHCAEKLNVPLHIVFTMPWTPTKVFPQPFARIDVDMKRTNSKAREVMNWLSYFAMEDLAWVGMAGMQKDFRCNVLGLKTWNKLTTSHSIYHSKVPITYIWSPSLVPRPTDWPSHCE</sequence>
<evidence type="ECO:0000313" key="3">
    <source>
        <dbReference type="Proteomes" id="UP000485058"/>
    </source>
</evidence>
<dbReference type="PANTHER" id="PTHR48050">
    <property type="entry name" value="STEROL 3-BETA-GLUCOSYLTRANSFERASE"/>
    <property type="match status" value="1"/>
</dbReference>
<dbReference type="SUPFAM" id="SSF53756">
    <property type="entry name" value="UDP-Glycosyltransferase/glycogen phosphorylase"/>
    <property type="match status" value="1"/>
</dbReference>
<feature type="domain" description="Glycosyltransferase family 28 N-terminal" evidence="1">
    <location>
        <begin position="17"/>
        <end position="124"/>
    </location>
</feature>
<dbReference type="AlphaFoldDB" id="A0A699Z2Y4"/>
<feature type="non-terminal residue" evidence="2">
    <location>
        <position position="1"/>
    </location>
</feature>
<dbReference type="EMBL" id="BLLF01000603">
    <property type="protein sequence ID" value="GFH13354.1"/>
    <property type="molecule type" value="Genomic_DNA"/>
</dbReference>
<evidence type="ECO:0000313" key="2">
    <source>
        <dbReference type="EMBL" id="GFH13354.1"/>
    </source>
</evidence>
<evidence type="ECO:0000259" key="1">
    <source>
        <dbReference type="Pfam" id="PF03033"/>
    </source>
</evidence>
<comment type="caution">
    <text evidence="2">The sequence shown here is derived from an EMBL/GenBank/DDBJ whole genome shotgun (WGS) entry which is preliminary data.</text>
</comment>